<feature type="region of interest" description="Disordered" evidence="1">
    <location>
        <begin position="331"/>
        <end position="375"/>
    </location>
</feature>
<keyword evidence="2" id="KW-0812">Transmembrane</keyword>
<evidence type="ECO:0000313" key="3">
    <source>
        <dbReference type="EMBL" id="RPD64702.1"/>
    </source>
</evidence>
<accession>A0A5C2SLT1</accession>
<feature type="region of interest" description="Disordered" evidence="1">
    <location>
        <begin position="28"/>
        <end position="57"/>
    </location>
</feature>
<evidence type="ECO:0000256" key="1">
    <source>
        <dbReference type="SAM" id="MobiDB-lite"/>
    </source>
</evidence>
<feature type="compositionally biased region" description="Polar residues" evidence="1">
    <location>
        <begin position="42"/>
        <end position="57"/>
    </location>
</feature>
<gene>
    <name evidence="3" type="ORF">L227DRAFT_266091</name>
</gene>
<evidence type="ECO:0000256" key="2">
    <source>
        <dbReference type="SAM" id="Phobius"/>
    </source>
</evidence>
<dbReference type="AlphaFoldDB" id="A0A5C2SLT1"/>
<feature type="compositionally biased region" description="Pro residues" evidence="1">
    <location>
        <begin position="331"/>
        <end position="355"/>
    </location>
</feature>
<reference evidence="3" key="1">
    <citation type="journal article" date="2018" name="Genome Biol. Evol.">
        <title>Genomics and development of Lentinus tigrinus, a white-rot wood-decaying mushroom with dimorphic fruiting bodies.</title>
        <authorList>
            <person name="Wu B."/>
            <person name="Xu Z."/>
            <person name="Knudson A."/>
            <person name="Carlson A."/>
            <person name="Chen N."/>
            <person name="Kovaka S."/>
            <person name="LaButti K."/>
            <person name="Lipzen A."/>
            <person name="Pennachio C."/>
            <person name="Riley R."/>
            <person name="Schakwitz W."/>
            <person name="Umezawa K."/>
            <person name="Ohm R.A."/>
            <person name="Grigoriev I.V."/>
            <person name="Nagy L.G."/>
            <person name="Gibbons J."/>
            <person name="Hibbett D."/>
        </authorList>
    </citation>
    <scope>NUCLEOTIDE SEQUENCE [LARGE SCALE GENOMIC DNA]</scope>
    <source>
        <strain evidence="3">ALCF2SS1-6</strain>
    </source>
</reference>
<sequence length="468" mass="51189">MYSHLYDKLRHYNLLRHFHFASAEEPRALGSSTGPLHYSRTPMPSNRSPRASPRLATSASSAYNVTVDDKYGDQKTGFVPLYLPQGAWAQGSECSGCALNSTYINPSKVLNGSWHDSTYHPGKPFVEISIDFVGIAVYVYHVIVNHPPAPGVTVLTNLTFVVDNVTMGTYTHHPHPDKPPILYDIPVYVNTNLTNEKHTLQIQSGGPSDALVLFDYVQYTVDPPLTRTPEPISDPPYTGSITLSFPTTTSTSTHPISSSSPRLSPGAIAAIAVSVGLAATLVIITAVLYRCRARAKSHKATEDETQLIAAGTQERHDTFASCAGALQVPQASPPAVPWSCPSPRPTLPPPPPLPSHAPRRPPPRHGADVPAPALSVTGTERSVRYEELMQELATLEDMVRGIQEAAKARRLGTAGRTTDGQTDAVPSERYTATQKVKLISIRSQMKRVRRMIQDERRLMEEALPRFQR</sequence>
<proteinExistence type="predicted"/>
<dbReference type="Proteomes" id="UP000313359">
    <property type="component" value="Unassembled WGS sequence"/>
</dbReference>
<dbReference type="EMBL" id="ML122253">
    <property type="protein sequence ID" value="RPD64702.1"/>
    <property type="molecule type" value="Genomic_DNA"/>
</dbReference>
<keyword evidence="2" id="KW-0472">Membrane</keyword>
<keyword evidence="4" id="KW-1185">Reference proteome</keyword>
<name>A0A5C2SLT1_9APHY</name>
<evidence type="ECO:0000313" key="4">
    <source>
        <dbReference type="Proteomes" id="UP000313359"/>
    </source>
</evidence>
<keyword evidence="2" id="KW-1133">Transmembrane helix</keyword>
<protein>
    <submittedName>
        <fullName evidence="3">Uncharacterized protein</fullName>
    </submittedName>
</protein>
<dbReference type="STRING" id="1328759.A0A5C2SLT1"/>
<organism evidence="3 4">
    <name type="scientific">Lentinus tigrinus ALCF2SS1-6</name>
    <dbReference type="NCBI Taxonomy" id="1328759"/>
    <lineage>
        <taxon>Eukaryota</taxon>
        <taxon>Fungi</taxon>
        <taxon>Dikarya</taxon>
        <taxon>Basidiomycota</taxon>
        <taxon>Agaricomycotina</taxon>
        <taxon>Agaricomycetes</taxon>
        <taxon>Polyporales</taxon>
        <taxon>Polyporaceae</taxon>
        <taxon>Lentinus</taxon>
    </lineage>
</organism>
<dbReference type="OrthoDB" id="2744817at2759"/>
<feature type="transmembrane region" description="Helical" evidence="2">
    <location>
        <begin position="267"/>
        <end position="289"/>
    </location>
</feature>